<evidence type="ECO:0000256" key="4">
    <source>
        <dbReference type="ARBA" id="ARBA00023136"/>
    </source>
</evidence>
<comment type="caution">
    <text evidence="6">The sequence shown here is derived from an EMBL/GenBank/DDBJ whole genome shotgun (WGS) entry which is preliminary data.</text>
</comment>
<gene>
    <name evidence="6" type="ORF">IE877_15385</name>
</gene>
<dbReference type="InterPro" id="IPR047662">
    <property type="entry name" value="SemiSWEET"/>
</dbReference>
<protein>
    <submittedName>
        <fullName evidence="6">SemiSWEET transporter</fullName>
    </submittedName>
</protein>
<keyword evidence="2 5" id="KW-0812">Transmembrane</keyword>
<evidence type="ECO:0000313" key="7">
    <source>
        <dbReference type="Proteomes" id="UP000652176"/>
    </source>
</evidence>
<proteinExistence type="predicted"/>
<evidence type="ECO:0000256" key="5">
    <source>
        <dbReference type="SAM" id="Phobius"/>
    </source>
</evidence>
<keyword evidence="7" id="KW-1185">Reference proteome</keyword>
<keyword evidence="3 5" id="KW-1133">Transmembrane helix</keyword>
<name>A0ABR9D2A2_9GAMM</name>
<evidence type="ECO:0000313" key="6">
    <source>
        <dbReference type="EMBL" id="MBD9357245.1"/>
    </source>
</evidence>
<evidence type="ECO:0000256" key="2">
    <source>
        <dbReference type="ARBA" id="ARBA00022692"/>
    </source>
</evidence>
<dbReference type="EMBL" id="JACXSS010000001">
    <property type="protein sequence ID" value="MBD9357245.1"/>
    <property type="molecule type" value="Genomic_DNA"/>
</dbReference>
<comment type="subcellular location">
    <subcellularLocation>
        <location evidence="1">Membrane</location>
        <topology evidence="1">Multi-pass membrane protein</topology>
    </subcellularLocation>
</comment>
<dbReference type="RefSeq" id="WP_192375532.1">
    <property type="nucleotide sequence ID" value="NZ_CAJHIV010000001.1"/>
</dbReference>
<dbReference type="NCBIfam" id="NF037968">
    <property type="entry name" value="SemiSWEET_2"/>
    <property type="match status" value="1"/>
</dbReference>
<dbReference type="Proteomes" id="UP000652176">
    <property type="component" value="Unassembled WGS sequence"/>
</dbReference>
<keyword evidence="4 5" id="KW-0472">Membrane</keyword>
<dbReference type="Pfam" id="PF04193">
    <property type="entry name" value="PQ-loop"/>
    <property type="match status" value="1"/>
</dbReference>
<feature type="transmembrane region" description="Helical" evidence="5">
    <location>
        <begin position="63"/>
        <end position="82"/>
    </location>
</feature>
<accession>A0ABR9D2A2</accession>
<dbReference type="InterPro" id="IPR006603">
    <property type="entry name" value="PQ-loop_rpt"/>
</dbReference>
<organism evidence="6 7">
    <name type="scientific">Methylomonas albis</name>
    <dbReference type="NCBI Taxonomy" id="1854563"/>
    <lineage>
        <taxon>Bacteria</taxon>
        <taxon>Pseudomonadati</taxon>
        <taxon>Pseudomonadota</taxon>
        <taxon>Gammaproteobacteria</taxon>
        <taxon>Methylococcales</taxon>
        <taxon>Methylococcaceae</taxon>
        <taxon>Methylomonas</taxon>
    </lineage>
</organism>
<evidence type="ECO:0000256" key="1">
    <source>
        <dbReference type="ARBA" id="ARBA00004141"/>
    </source>
</evidence>
<dbReference type="Gene3D" id="1.20.1280.290">
    <property type="match status" value="1"/>
</dbReference>
<sequence>MNLIPELIGYLAATLTTASFLPQAIKTFKTRDTESLSLGMYSMFTLGVLLWLIYGIYLVNVAIIVANAITFLLAAAILGFKIHNLLRK</sequence>
<reference evidence="6 7" key="1">
    <citation type="submission" date="2020-09" db="EMBL/GenBank/DDBJ databases">
        <title>Methylomonas albis sp. nov. and Methylomonas fluvii sp. nov.: Two cold-adapted methanotrophs from the River Elbe and an amended description of Methylovulum psychrotolerans strain Eb1.</title>
        <authorList>
            <person name="Bussmann I.K."/>
            <person name="Klings K.-W."/>
            <person name="Warnstedt J."/>
            <person name="Hoppert M."/>
            <person name="Saborowski A."/>
            <person name="Horn F."/>
            <person name="Liebner S."/>
        </authorList>
    </citation>
    <scope>NUCLEOTIDE SEQUENCE [LARGE SCALE GENOMIC DNA]</scope>
    <source>
        <strain evidence="6 7">EbA</strain>
    </source>
</reference>
<evidence type="ECO:0000256" key="3">
    <source>
        <dbReference type="ARBA" id="ARBA00022989"/>
    </source>
</evidence>
<feature type="transmembrane region" description="Helical" evidence="5">
    <location>
        <begin position="37"/>
        <end position="57"/>
    </location>
</feature>